<evidence type="ECO:0000256" key="1">
    <source>
        <dbReference type="SAM" id="MobiDB-lite"/>
    </source>
</evidence>
<evidence type="ECO:0000313" key="3">
    <source>
        <dbReference type="EMBL" id="KAK7113272.1"/>
    </source>
</evidence>
<proteinExistence type="predicted"/>
<feature type="compositionally biased region" description="Basic and acidic residues" evidence="1">
    <location>
        <begin position="233"/>
        <end position="243"/>
    </location>
</feature>
<feature type="transmembrane region" description="Helical" evidence="2">
    <location>
        <begin position="32"/>
        <end position="49"/>
    </location>
</feature>
<reference evidence="3 4" key="1">
    <citation type="submission" date="2024-02" db="EMBL/GenBank/DDBJ databases">
        <title>Chromosome-scale genome assembly of the rough periwinkle Littorina saxatilis.</title>
        <authorList>
            <person name="De Jode A."/>
            <person name="Faria R."/>
            <person name="Formenti G."/>
            <person name="Sims Y."/>
            <person name="Smith T.P."/>
            <person name="Tracey A."/>
            <person name="Wood J.M.D."/>
            <person name="Zagrodzka Z.B."/>
            <person name="Johannesson K."/>
            <person name="Butlin R.K."/>
            <person name="Leder E.H."/>
        </authorList>
    </citation>
    <scope>NUCLEOTIDE SEQUENCE [LARGE SCALE GENOMIC DNA]</scope>
    <source>
        <strain evidence="3">Snail1</strain>
        <tissue evidence="3">Muscle</tissue>
    </source>
</reference>
<keyword evidence="2" id="KW-0472">Membrane</keyword>
<gene>
    <name evidence="3" type="ORF">V1264_012584</name>
</gene>
<sequence>MSGCKQATSIWRGGLTATAEQQFYSVGATRRIVLRVAVVYFLVTFFSTVPAEGLSLPSWAQNNCNKTEYFDHGTAHCESCCDICCFAKIKGTAETCGRECPEYSAKLLRDSVQREEQNSVKKGGLIGQSTNGNPQLPPAAMAGIIAAVVVCGLALAGLVFVKRKAIFRTCKREPEENPDPEAATPLQTPREASPAAQAALAVSTQVADAGTYTGRQEEGRFGSGPGAPVQVTEEGRRGAEETTLKAPQCHFYDSDPGDTQRKDFVLSETEDSSGCGASGN</sequence>
<dbReference type="Proteomes" id="UP001374579">
    <property type="component" value="Unassembled WGS sequence"/>
</dbReference>
<feature type="region of interest" description="Disordered" evidence="1">
    <location>
        <begin position="215"/>
        <end position="262"/>
    </location>
</feature>
<dbReference type="AlphaFoldDB" id="A0AAN9BWT1"/>
<evidence type="ECO:0000256" key="2">
    <source>
        <dbReference type="SAM" id="Phobius"/>
    </source>
</evidence>
<feature type="region of interest" description="Disordered" evidence="1">
    <location>
        <begin position="172"/>
        <end position="197"/>
    </location>
</feature>
<name>A0AAN9BWT1_9CAEN</name>
<protein>
    <submittedName>
        <fullName evidence="3">Uncharacterized protein</fullName>
    </submittedName>
</protein>
<evidence type="ECO:0000313" key="4">
    <source>
        <dbReference type="Proteomes" id="UP001374579"/>
    </source>
</evidence>
<feature type="transmembrane region" description="Helical" evidence="2">
    <location>
        <begin position="139"/>
        <end position="161"/>
    </location>
</feature>
<comment type="caution">
    <text evidence="3">The sequence shown here is derived from an EMBL/GenBank/DDBJ whole genome shotgun (WGS) entry which is preliminary data.</text>
</comment>
<keyword evidence="2" id="KW-1133">Transmembrane helix</keyword>
<dbReference type="EMBL" id="JBAMIC010000002">
    <property type="protein sequence ID" value="KAK7113272.1"/>
    <property type="molecule type" value="Genomic_DNA"/>
</dbReference>
<keyword evidence="4" id="KW-1185">Reference proteome</keyword>
<keyword evidence="2" id="KW-0812">Transmembrane</keyword>
<accession>A0AAN9BWT1</accession>
<organism evidence="3 4">
    <name type="scientific">Littorina saxatilis</name>
    <dbReference type="NCBI Taxonomy" id="31220"/>
    <lineage>
        <taxon>Eukaryota</taxon>
        <taxon>Metazoa</taxon>
        <taxon>Spiralia</taxon>
        <taxon>Lophotrochozoa</taxon>
        <taxon>Mollusca</taxon>
        <taxon>Gastropoda</taxon>
        <taxon>Caenogastropoda</taxon>
        <taxon>Littorinimorpha</taxon>
        <taxon>Littorinoidea</taxon>
        <taxon>Littorinidae</taxon>
        <taxon>Littorina</taxon>
    </lineage>
</organism>